<evidence type="ECO:0000256" key="1">
    <source>
        <dbReference type="SAM" id="Coils"/>
    </source>
</evidence>
<keyword evidence="3" id="KW-1185">Reference proteome</keyword>
<name>A0AAV5IRU9_9ROSI</name>
<feature type="coiled-coil region" evidence="1">
    <location>
        <begin position="125"/>
        <end position="152"/>
    </location>
</feature>
<comment type="caution">
    <text evidence="2">The sequence shown here is derived from an EMBL/GenBank/DDBJ whole genome shotgun (WGS) entry which is preliminary data.</text>
</comment>
<gene>
    <name evidence="2" type="ORF">SLEP1_g13545</name>
</gene>
<reference evidence="2 3" key="1">
    <citation type="journal article" date="2021" name="Commun. Biol.">
        <title>The genome of Shorea leprosula (Dipterocarpaceae) highlights the ecological relevance of drought in aseasonal tropical rainforests.</title>
        <authorList>
            <person name="Ng K.K.S."/>
            <person name="Kobayashi M.J."/>
            <person name="Fawcett J.A."/>
            <person name="Hatakeyama M."/>
            <person name="Paape T."/>
            <person name="Ng C.H."/>
            <person name="Ang C.C."/>
            <person name="Tnah L.H."/>
            <person name="Lee C.T."/>
            <person name="Nishiyama T."/>
            <person name="Sese J."/>
            <person name="O'Brien M.J."/>
            <person name="Copetti D."/>
            <person name="Mohd Noor M.I."/>
            <person name="Ong R.C."/>
            <person name="Putra M."/>
            <person name="Sireger I.Z."/>
            <person name="Indrioko S."/>
            <person name="Kosugi Y."/>
            <person name="Izuno A."/>
            <person name="Isagi Y."/>
            <person name="Lee S.L."/>
            <person name="Shimizu K.K."/>
        </authorList>
    </citation>
    <scope>NUCLEOTIDE SEQUENCE [LARGE SCALE GENOMIC DNA]</scope>
    <source>
        <strain evidence="2">214</strain>
    </source>
</reference>
<accession>A0AAV5IRU9</accession>
<feature type="coiled-coil region" evidence="1">
    <location>
        <begin position="60"/>
        <end position="94"/>
    </location>
</feature>
<evidence type="ECO:0000313" key="2">
    <source>
        <dbReference type="EMBL" id="GKV00939.1"/>
    </source>
</evidence>
<sequence length="208" mass="24363">MPIKNSSKKRGSEIMLAKSDSKSLLDDDFDPELSRSREEILSSLKKVREYLHKDGQKKNEERISSDAAEIRSKLNELKSKIEKERQTFAKALSKSSKECENCLKNEAAKFQEIYEKFCKEKASHLQALKDTISRFEEDKEKLFKRYEQLRKREKSMISEQEKFCADKITQLEESLKKKKQDDKTFSLLRKTLGSFLEDASEEDFPVDD</sequence>
<dbReference type="PANTHER" id="PTHR35295:SF1">
    <property type="entry name" value="DNA LIGASE-LIKE PROTEIN"/>
    <property type="match status" value="1"/>
</dbReference>
<dbReference type="AlphaFoldDB" id="A0AAV5IRU9"/>
<protein>
    <recommendedName>
        <fullName evidence="4">DNA ligase 1</fullName>
    </recommendedName>
</protein>
<dbReference type="PANTHER" id="PTHR35295">
    <property type="entry name" value="DNA LIGASE-LIKE PROTEIN"/>
    <property type="match status" value="1"/>
</dbReference>
<organism evidence="2 3">
    <name type="scientific">Rubroshorea leprosula</name>
    <dbReference type="NCBI Taxonomy" id="152421"/>
    <lineage>
        <taxon>Eukaryota</taxon>
        <taxon>Viridiplantae</taxon>
        <taxon>Streptophyta</taxon>
        <taxon>Embryophyta</taxon>
        <taxon>Tracheophyta</taxon>
        <taxon>Spermatophyta</taxon>
        <taxon>Magnoliopsida</taxon>
        <taxon>eudicotyledons</taxon>
        <taxon>Gunneridae</taxon>
        <taxon>Pentapetalae</taxon>
        <taxon>rosids</taxon>
        <taxon>malvids</taxon>
        <taxon>Malvales</taxon>
        <taxon>Dipterocarpaceae</taxon>
        <taxon>Rubroshorea</taxon>
    </lineage>
</organism>
<dbReference type="EMBL" id="BPVZ01000016">
    <property type="protein sequence ID" value="GKV00939.1"/>
    <property type="molecule type" value="Genomic_DNA"/>
</dbReference>
<proteinExistence type="predicted"/>
<keyword evidence="1" id="KW-0175">Coiled coil</keyword>
<dbReference type="Proteomes" id="UP001054252">
    <property type="component" value="Unassembled WGS sequence"/>
</dbReference>
<evidence type="ECO:0000313" key="3">
    <source>
        <dbReference type="Proteomes" id="UP001054252"/>
    </source>
</evidence>
<evidence type="ECO:0008006" key="4">
    <source>
        <dbReference type="Google" id="ProtNLM"/>
    </source>
</evidence>